<sequence length="292" mass="31545">MGTDKVVLQTYTRYSHSAQDYRFYRAFNTMQAWEDASPANLVLDNVLWKGVCYKDGTFSGQCRILGTWTDSLHYKWLTVAPGSRHTGRKGTGVVVDRGGANADFSFIGEWSQPYDNWTVVEWLEIKDGYGVSGDCCANIHIRTTDCTIRNNLFYNTVATGMGTHTAVGNNSLRNSFYNNIFYNMATAIYDGSASGTSNKYYNNTIYNCGTGIDNASGYGIYKNNIVLGGTTRWANLTNATGGNNAGSGADTPPGSGDVLTTATVSFVDSTPANWDLHLKSGAACLNAGDSAG</sequence>
<evidence type="ECO:0000313" key="1">
    <source>
        <dbReference type="EMBL" id="EFK96652.1"/>
    </source>
</evidence>
<dbReference type="InterPro" id="IPR011050">
    <property type="entry name" value="Pectin_lyase_fold/virulence"/>
</dbReference>
<accession>D9PIG3</accession>
<dbReference type="InterPro" id="IPR012334">
    <property type="entry name" value="Pectin_lyas_fold"/>
</dbReference>
<reference evidence="1" key="1">
    <citation type="submission" date="2010-07" db="EMBL/GenBank/DDBJ databases">
        <authorList>
            <consortium name="CONSOLIDER consortium CSD2007-00005"/>
            <person name="Guazzaroni M.-E."/>
            <person name="Richter M."/>
            <person name="Garcia-Salamanca A."/>
            <person name="Yarza P."/>
            <person name="Ferrer M."/>
        </authorList>
    </citation>
    <scope>NUCLEOTIDE SEQUENCE</scope>
</reference>
<reference evidence="1" key="2">
    <citation type="journal article" date="2011" name="Microb. Ecol.">
        <title>Taxonomic and Functional Metagenomic Profiling of the Microbial Community in the Anoxic Sediment of a Sub-saline Shallow Lake (Laguna de Carrizo, Central Spain).</title>
        <authorList>
            <person name="Ferrer M."/>
            <person name="Guazzaroni M.E."/>
            <person name="Richter M."/>
            <person name="Garcia-Salamanca A."/>
            <person name="Yarza P."/>
            <person name="Suarez-Suarez A."/>
            <person name="Solano J."/>
            <person name="Alcaide M."/>
            <person name="van Dillewijn P."/>
            <person name="Molina-Henares M.A."/>
            <person name="Lopez-Cortes N."/>
            <person name="Al-Ramahi Y."/>
            <person name="Guerrero C."/>
            <person name="Acosta A."/>
            <person name="de Eugenio L.I."/>
            <person name="Martinez V."/>
            <person name="Marques S."/>
            <person name="Rojo F."/>
            <person name="Santero E."/>
            <person name="Genilloud O."/>
            <person name="Perez-Perez J."/>
            <person name="Rossello-Mora R."/>
            <person name="Ramos J.L."/>
        </authorList>
    </citation>
    <scope>NUCLEOTIDE SEQUENCE</scope>
</reference>
<dbReference type="SUPFAM" id="SSF51126">
    <property type="entry name" value="Pectin lyase-like"/>
    <property type="match status" value="1"/>
</dbReference>
<protein>
    <recommendedName>
        <fullName evidence="2">Right handed beta helix domain-containing protein</fullName>
    </recommendedName>
</protein>
<organism evidence="1">
    <name type="scientific">sediment metagenome</name>
    <dbReference type="NCBI Taxonomy" id="749907"/>
    <lineage>
        <taxon>unclassified sequences</taxon>
        <taxon>metagenomes</taxon>
        <taxon>ecological metagenomes</taxon>
    </lineage>
</organism>
<feature type="non-terminal residue" evidence="1">
    <location>
        <position position="292"/>
    </location>
</feature>
<gene>
    <name evidence="1" type="ORF">LDC_1321</name>
</gene>
<evidence type="ECO:0008006" key="2">
    <source>
        <dbReference type="Google" id="ProtNLM"/>
    </source>
</evidence>
<proteinExistence type="predicted"/>
<dbReference type="EMBL" id="ADZX01000430">
    <property type="protein sequence ID" value="EFK96652.1"/>
    <property type="molecule type" value="Genomic_DNA"/>
</dbReference>
<dbReference type="AlphaFoldDB" id="D9PIG3"/>
<comment type="caution">
    <text evidence="1">The sequence shown here is derived from an EMBL/GenBank/DDBJ whole genome shotgun (WGS) entry which is preliminary data.</text>
</comment>
<dbReference type="Gene3D" id="2.160.20.10">
    <property type="entry name" value="Single-stranded right-handed beta-helix, Pectin lyase-like"/>
    <property type="match status" value="1"/>
</dbReference>
<name>D9PIG3_9ZZZZ</name>